<reference evidence="2 3" key="1">
    <citation type="journal article" date="2010" name="Nat. Biotechnol.">
        <title>Genome sequence of the model mushroom Schizophyllum commune.</title>
        <authorList>
            <person name="Ohm R.A."/>
            <person name="de Jong J.F."/>
            <person name="Lugones L.G."/>
            <person name="Aerts A."/>
            <person name="Kothe E."/>
            <person name="Stajich J.E."/>
            <person name="de Vries R.P."/>
            <person name="Record E."/>
            <person name="Levasseur A."/>
            <person name="Baker S.E."/>
            <person name="Bartholomew K.A."/>
            <person name="Coutinho P.M."/>
            <person name="Erdmann S."/>
            <person name="Fowler T.J."/>
            <person name="Gathman A.C."/>
            <person name="Lombard V."/>
            <person name="Henrissat B."/>
            <person name="Knabe N."/>
            <person name="Kuees U."/>
            <person name="Lilly W.W."/>
            <person name="Lindquist E."/>
            <person name="Lucas S."/>
            <person name="Magnuson J.K."/>
            <person name="Piumi F."/>
            <person name="Raudaskoski M."/>
            <person name="Salamov A."/>
            <person name="Schmutz J."/>
            <person name="Schwarze F.W.M.R."/>
            <person name="vanKuyk P.A."/>
            <person name="Horton J.S."/>
            <person name="Grigoriev I.V."/>
            <person name="Woesten H.A.B."/>
        </authorList>
    </citation>
    <scope>NUCLEOTIDE SEQUENCE [LARGE SCALE GENOMIC DNA]</scope>
    <source>
        <strain evidence="3">H4-8 / FGSC 9210</strain>
    </source>
</reference>
<gene>
    <name evidence="2" type="ORF">SCHCODRAFT_108346</name>
</gene>
<evidence type="ECO:0000259" key="1">
    <source>
        <dbReference type="Pfam" id="PF17667"/>
    </source>
</evidence>
<dbReference type="VEuPathDB" id="FungiDB:SCHCODRAFT_02619732"/>
<feature type="domain" description="Fungal-type protein kinase" evidence="1">
    <location>
        <begin position="25"/>
        <end position="80"/>
    </location>
</feature>
<dbReference type="Proteomes" id="UP000007431">
    <property type="component" value="Unassembled WGS sequence"/>
</dbReference>
<dbReference type="HOGENOM" id="CLU_1300313_0_0_1"/>
<dbReference type="KEGG" id="scm:SCHCO_02619732"/>
<dbReference type="OrthoDB" id="5569250at2759"/>
<dbReference type="InterPro" id="IPR040976">
    <property type="entry name" value="Pkinase_fungal"/>
</dbReference>
<proteinExistence type="predicted"/>
<protein>
    <recommendedName>
        <fullName evidence="1">Fungal-type protein kinase domain-containing protein</fullName>
    </recommendedName>
</protein>
<accession>D8Q1S4</accession>
<dbReference type="Pfam" id="PF17667">
    <property type="entry name" value="Pkinase_fungal"/>
    <property type="match status" value="1"/>
</dbReference>
<dbReference type="GeneID" id="9596000"/>
<dbReference type="AlphaFoldDB" id="D8Q1S4"/>
<name>D8Q1S4_SCHCM</name>
<feature type="non-terminal residue" evidence="2">
    <location>
        <position position="212"/>
    </location>
</feature>
<sequence>MPSLAIPSLANVCALNDWDISSSLYEPGQCRRFGTVEFMAVSHLTARASRLTARARSHPSTIHHLYRHDLEALIWVLVWTISCYADGEKIHAYPPMFSEWDANKPTLCGITKGAFLFSGTRVTPTAVSWEAEVRLADYFLIHLVEICAAASIRARLAQAVSLTGMAEPGSGEVPCEADEPGQIWAKVWSNIHRFEKLRYILPYIPKVLPAMP</sequence>
<dbReference type="InParanoid" id="D8Q1S4"/>
<evidence type="ECO:0000313" key="3">
    <source>
        <dbReference type="Proteomes" id="UP000007431"/>
    </source>
</evidence>
<evidence type="ECO:0000313" key="2">
    <source>
        <dbReference type="EMBL" id="EFI98550.1"/>
    </source>
</evidence>
<keyword evidence="3" id="KW-1185">Reference proteome</keyword>
<dbReference type="EMBL" id="GL377305">
    <property type="protein sequence ID" value="EFI98550.1"/>
    <property type="molecule type" value="Genomic_DNA"/>
</dbReference>
<dbReference type="RefSeq" id="XP_003033453.1">
    <property type="nucleotide sequence ID" value="XM_003033407.1"/>
</dbReference>
<organism evidence="3">
    <name type="scientific">Schizophyllum commune (strain H4-8 / FGSC 9210)</name>
    <name type="common">Split gill fungus</name>
    <dbReference type="NCBI Taxonomy" id="578458"/>
    <lineage>
        <taxon>Eukaryota</taxon>
        <taxon>Fungi</taxon>
        <taxon>Dikarya</taxon>
        <taxon>Basidiomycota</taxon>
        <taxon>Agaricomycotina</taxon>
        <taxon>Agaricomycetes</taxon>
        <taxon>Agaricomycetidae</taxon>
        <taxon>Agaricales</taxon>
        <taxon>Schizophyllaceae</taxon>
        <taxon>Schizophyllum</taxon>
    </lineage>
</organism>